<dbReference type="InterPro" id="IPR000873">
    <property type="entry name" value="AMP-dep_synth/lig_dom"/>
</dbReference>
<evidence type="ECO:0000259" key="1">
    <source>
        <dbReference type="Pfam" id="PF00501"/>
    </source>
</evidence>
<dbReference type="STRING" id="315749.Bcer98_1744"/>
<feature type="domain" description="AMP-dependent synthetase/ligase" evidence="1">
    <location>
        <begin position="30"/>
        <end position="358"/>
    </location>
</feature>
<dbReference type="PANTHER" id="PTHR45527">
    <property type="entry name" value="NONRIBOSOMAL PEPTIDE SYNTHETASE"/>
    <property type="match status" value="1"/>
</dbReference>
<dbReference type="Gene3D" id="3.40.50.12780">
    <property type="entry name" value="N-terminal domain of ligase-like"/>
    <property type="match status" value="1"/>
</dbReference>
<dbReference type="GO" id="GO:0031177">
    <property type="term" value="F:phosphopantetheine binding"/>
    <property type="evidence" value="ECO:0007669"/>
    <property type="project" value="TreeGrafter"/>
</dbReference>
<dbReference type="HOGENOM" id="CLU_000022_2_12_9"/>
<dbReference type="eggNOG" id="COG1020">
    <property type="taxonomic scope" value="Bacteria"/>
</dbReference>
<keyword evidence="2" id="KW-0436">Ligase</keyword>
<gene>
    <name evidence="2" type="ordered locus">Bcer98_1744</name>
</gene>
<evidence type="ECO:0000313" key="2">
    <source>
        <dbReference type="EMBL" id="ABS22045.1"/>
    </source>
</evidence>
<evidence type="ECO:0000313" key="3">
    <source>
        <dbReference type="Proteomes" id="UP000002300"/>
    </source>
</evidence>
<dbReference type="SUPFAM" id="SSF56801">
    <property type="entry name" value="Acetyl-CoA synthetase-like"/>
    <property type="match status" value="1"/>
</dbReference>
<dbReference type="PROSITE" id="PS00455">
    <property type="entry name" value="AMP_BINDING"/>
    <property type="match status" value="1"/>
</dbReference>
<accession>A7GPI7</accession>
<dbReference type="Proteomes" id="UP000002300">
    <property type="component" value="Chromosome"/>
</dbReference>
<dbReference type="GO" id="GO:0043041">
    <property type="term" value="P:amino acid activation for nonribosomal peptide biosynthetic process"/>
    <property type="evidence" value="ECO:0007669"/>
    <property type="project" value="TreeGrafter"/>
</dbReference>
<dbReference type="InterPro" id="IPR042099">
    <property type="entry name" value="ANL_N_sf"/>
</dbReference>
<dbReference type="GO" id="GO:0044550">
    <property type="term" value="P:secondary metabolite biosynthetic process"/>
    <property type="evidence" value="ECO:0007669"/>
    <property type="project" value="TreeGrafter"/>
</dbReference>
<sequence length="382" mass="43281">MKTQEYSLLTEYNDTSEVFEFFRLDELLKNSSERFGNKTAIIDKDQEITYKTFYEEVSQLAAEITCENQPVGIIARRSIQSVIQIFAVLQAGNYYIPIDPNYPQEKIDYIVAKTNARLLLDGNRITWLHQEDVEVPFDQKVKPGDRVAYVIFTSGSTGLPKGVVETHYQVMNTLWDLKKRLSLDENDNFLCLASFNFDLSVFDIFGSVFVGGTLYIAEDQRDFATIKNVIEKHNITIWNSVPSVLDYFLKEIELSEAAMNKLRVCMMSGDYVSTELSKTVLNTFPNSQTYSLGGATECSIWSILYLITKENLFDYPYIPYGYPMANQRIYILNEDMTLAAPGKVGQIAIVGAGVALGYIGDEIKTNVTKHCLGGIVKSMKWL</sequence>
<dbReference type="GO" id="GO:0005737">
    <property type="term" value="C:cytoplasm"/>
    <property type="evidence" value="ECO:0007669"/>
    <property type="project" value="TreeGrafter"/>
</dbReference>
<proteinExistence type="predicted"/>
<name>A7GPI7_BACCN</name>
<dbReference type="KEGG" id="bcy:Bcer98_1744"/>
<dbReference type="GO" id="GO:0016874">
    <property type="term" value="F:ligase activity"/>
    <property type="evidence" value="ECO:0007669"/>
    <property type="project" value="UniProtKB-KW"/>
</dbReference>
<dbReference type="OrthoDB" id="9765680at2"/>
<dbReference type="AlphaFoldDB" id="A7GPI7"/>
<dbReference type="InterPro" id="IPR020845">
    <property type="entry name" value="AMP-binding_CS"/>
</dbReference>
<dbReference type="Pfam" id="PF00501">
    <property type="entry name" value="AMP-binding"/>
    <property type="match status" value="1"/>
</dbReference>
<dbReference type="PANTHER" id="PTHR45527:SF1">
    <property type="entry name" value="FATTY ACID SYNTHASE"/>
    <property type="match status" value="1"/>
</dbReference>
<dbReference type="RefSeq" id="WP_012094234.1">
    <property type="nucleotide sequence ID" value="NC_009674.1"/>
</dbReference>
<protein>
    <submittedName>
        <fullName evidence="2">AMP-dependent synthetase and ligase</fullName>
    </submittedName>
</protein>
<keyword evidence="3" id="KW-1185">Reference proteome</keyword>
<dbReference type="EMBL" id="CP000764">
    <property type="protein sequence ID" value="ABS22045.1"/>
    <property type="molecule type" value="Genomic_DNA"/>
</dbReference>
<organism evidence="2 3">
    <name type="scientific">Bacillus cytotoxicus (strain DSM 22905 / CIP 110041 / 391-98 / NVH 391-98)</name>
    <dbReference type="NCBI Taxonomy" id="315749"/>
    <lineage>
        <taxon>Bacteria</taxon>
        <taxon>Bacillati</taxon>
        <taxon>Bacillota</taxon>
        <taxon>Bacilli</taxon>
        <taxon>Bacillales</taxon>
        <taxon>Bacillaceae</taxon>
        <taxon>Bacillus</taxon>
        <taxon>Bacillus cereus group</taxon>
    </lineage>
</organism>
<dbReference type="GeneID" id="33897065"/>
<reference evidence="2 3" key="1">
    <citation type="journal article" date="2008" name="Chem. Biol. Interact.">
        <title>Extending the Bacillus cereus group genomics to putative food-borne pathogens of different toxicity.</title>
        <authorList>
            <person name="Lapidus A."/>
            <person name="Goltsman E."/>
            <person name="Auger S."/>
            <person name="Galleron N."/>
            <person name="Segurens B."/>
            <person name="Dossat C."/>
            <person name="Land M.L."/>
            <person name="Broussolle V."/>
            <person name="Brillard J."/>
            <person name="Guinebretiere M.H."/>
            <person name="Sanchis V."/>
            <person name="Nguen-The C."/>
            <person name="Lereclus D."/>
            <person name="Richardson P."/>
            <person name="Wincker P."/>
            <person name="Weissenbach J."/>
            <person name="Ehrlich S.D."/>
            <person name="Sorokin A."/>
        </authorList>
    </citation>
    <scope>NUCLEOTIDE SEQUENCE [LARGE SCALE GENOMIC DNA]</scope>
    <source>
        <strain evidence="3">DSM 22905 / CIP 110041 / 391-98 / NVH 391-98</strain>
    </source>
</reference>